<evidence type="ECO:0000256" key="6">
    <source>
        <dbReference type="SAM" id="Phobius"/>
    </source>
</evidence>
<dbReference type="SUPFAM" id="SSF103473">
    <property type="entry name" value="MFS general substrate transporter"/>
    <property type="match status" value="1"/>
</dbReference>
<dbReference type="GO" id="GO:0005886">
    <property type="term" value="C:plasma membrane"/>
    <property type="evidence" value="ECO:0007669"/>
    <property type="project" value="UniProtKB-SubCell"/>
</dbReference>
<feature type="transmembrane region" description="Helical" evidence="6">
    <location>
        <begin position="21"/>
        <end position="39"/>
    </location>
</feature>
<dbReference type="PROSITE" id="PS50850">
    <property type="entry name" value="MFS"/>
    <property type="match status" value="1"/>
</dbReference>
<dbReference type="InterPro" id="IPR050189">
    <property type="entry name" value="MFS_Efflux_Transporters"/>
</dbReference>
<accession>A0A1H4X1M5</accession>
<dbReference type="GO" id="GO:0022857">
    <property type="term" value="F:transmembrane transporter activity"/>
    <property type="evidence" value="ECO:0007669"/>
    <property type="project" value="InterPro"/>
</dbReference>
<feature type="transmembrane region" description="Helical" evidence="6">
    <location>
        <begin position="271"/>
        <end position="292"/>
    </location>
</feature>
<dbReference type="InterPro" id="IPR036259">
    <property type="entry name" value="MFS_trans_sf"/>
</dbReference>
<feature type="transmembrane region" description="Helical" evidence="6">
    <location>
        <begin position="153"/>
        <end position="171"/>
    </location>
</feature>
<dbReference type="OrthoDB" id="3522477at2"/>
<dbReference type="AlphaFoldDB" id="A0A1H4X1M5"/>
<keyword evidence="5 6" id="KW-0472">Membrane</keyword>
<dbReference type="InterPro" id="IPR004748">
    <property type="entry name" value="Polyol_permease-like"/>
</dbReference>
<keyword evidence="4 6" id="KW-1133">Transmembrane helix</keyword>
<comment type="subcellular location">
    <subcellularLocation>
        <location evidence="1">Cell membrane</location>
        <topology evidence="1">Multi-pass membrane protein</topology>
    </subcellularLocation>
</comment>
<feature type="transmembrane region" description="Helical" evidence="6">
    <location>
        <begin position="183"/>
        <end position="202"/>
    </location>
</feature>
<gene>
    <name evidence="8" type="ORF">SAMN04490239_6277</name>
</gene>
<feature type="transmembrane region" description="Helical" evidence="6">
    <location>
        <begin position="394"/>
        <end position="413"/>
    </location>
</feature>
<dbReference type="PANTHER" id="PTHR43124">
    <property type="entry name" value="PURINE EFFLUX PUMP PBUE"/>
    <property type="match status" value="1"/>
</dbReference>
<dbReference type="NCBIfam" id="TIGR00897">
    <property type="entry name" value="2A0118"/>
    <property type="match status" value="1"/>
</dbReference>
<reference evidence="9" key="1">
    <citation type="submission" date="2016-10" db="EMBL/GenBank/DDBJ databases">
        <authorList>
            <person name="Varghese N."/>
            <person name="Submissions S."/>
        </authorList>
    </citation>
    <scope>NUCLEOTIDE SEQUENCE [LARGE SCALE GENOMIC DNA]</scope>
    <source>
        <strain evidence="9">DSM 44498</strain>
    </source>
</reference>
<dbReference type="InterPro" id="IPR020846">
    <property type="entry name" value="MFS_dom"/>
</dbReference>
<evidence type="ECO:0000256" key="1">
    <source>
        <dbReference type="ARBA" id="ARBA00004651"/>
    </source>
</evidence>
<evidence type="ECO:0000313" key="9">
    <source>
        <dbReference type="Proteomes" id="UP000183561"/>
    </source>
</evidence>
<keyword evidence="3 6" id="KW-0812">Transmembrane</keyword>
<evidence type="ECO:0000256" key="4">
    <source>
        <dbReference type="ARBA" id="ARBA00022989"/>
    </source>
</evidence>
<evidence type="ECO:0000256" key="2">
    <source>
        <dbReference type="ARBA" id="ARBA00022475"/>
    </source>
</evidence>
<sequence length="453" mass="47944">MQHQISEGRFASFIERIGLPPTLFLGFVGLLFFMIGDGVESGYIAPYLADHGAGSDSRAAIVISVYGLMVTLGSWLSGALSETWGPRRVMWLGLAIWGVFEVLFLAVALGTENYVLMLICYGIRGLGYPLFAYGFLVWVLAASPARRLGSAVGWFYFAFTGGLPTLGSLLASGTEPIIGEYTTLWLSLGIVITGGLLALIGLRGVSGGDRLAPHSTTTGQSLVASIAIAFQNPRVGLGCVIRIINTAPQFGFLVFLPTIFSDDLGFGTSGWLRLVFIVGASNIFANLIFGIVSDKIGWHRTLRIFGCLGCAVSSLLLYFLPQTFGAYWVAALCAALFGITLAGFTPISVLMSLMAPEKKGNAIAVLNLGAGAATFVGPLIVAVFLGLIGAGGVTIIFAGLYVVAALCVHWLTLPPESQEIVEKGLSLSDLDVETHHVIDHHDNNTTVTGDASR</sequence>
<evidence type="ECO:0000259" key="7">
    <source>
        <dbReference type="PROSITE" id="PS50850"/>
    </source>
</evidence>
<dbReference type="Gene3D" id="1.20.1250.20">
    <property type="entry name" value="MFS general substrate transporter like domains"/>
    <property type="match status" value="2"/>
</dbReference>
<feature type="transmembrane region" description="Helical" evidence="6">
    <location>
        <begin position="365"/>
        <end position="388"/>
    </location>
</feature>
<dbReference type="Pfam" id="PF07690">
    <property type="entry name" value="MFS_1"/>
    <property type="match status" value="1"/>
</dbReference>
<feature type="transmembrane region" description="Helical" evidence="6">
    <location>
        <begin position="239"/>
        <end position="259"/>
    </location>
</feature>
<feature type="transmembrane region" description="Helical" evidence="6">
    <location>
        <begin position="89"/>
        <end position="109"/>
    </location>
</feature>
<keyword evidence="2" id="KW-1003">Cell membrane</keyword>
<feature type="transmembrane region" description="Helical" evidence="6">
    <location>
        <begin position="59"/>
        <end position="77"/>
    </location>
</feature>
<dbReference type="RefSeq" id="WP_083395729.1">
    <property type="nucleotide sequence ID" value="NZ_FNSV01000005.1"/>
</dbReference>
<feature type="transmembrane region" description="Helical" evidence="6">
    <location>
        <begin position="326"/>
        <end position="353"/>
    </location>
</feature>
<dbReference type="PANTHER" id="PTHR43124:SF3">
    <property type="entry name" value="CHLORAMPHENICOL EFFLUX PUMP RV0191"/>
    <property type="match status" value="1"/>
</dbReference>
<dbReference type="EMBL" id="FNSV01000005">
    <property type="protein sequence ID" value="SEC98644.1"/>
    <property type="molecule type" value="Genomic_DNA"/>
</dbReference>
<keyword evidence="9" id="KW-1185">Reference proteome</keyword>
<evidence type="ECO:0000313" key="8">
    <source>
        <dbReference type="EMBL" id="SEC98644.1"/>
    </source>
</evidence>
<evidence type="ECO:0000256" key="5">
    <source>
        <dbReference type="ARBA" id="ARBA00023136"/>
    </source>
</evidence>
<organism evidence="8 9">
    <name type="scientific">Rhodococcus koreensis</name>
    <dbReference type="NCBI Taxonomy" id="99653"/>
    <lineage>
        <taxon>Bacteria</taxon>
        <taxon>Bacillati</taxon>
        <taxon>Actinomycetota</taxon>
        <taxon>Actinomycetes</taxon>
        <taxon>Mycobacteriales</taxon>
        <taxon>Nocardiaceae</taxon>
        <taxon>Rhodococcus</taxon>
    </lineage>
</organism>
<feature type="transmembrane region" description="Helical" evidence="6">
    <location>
        <begin position="304"/>
        <end position="320"/>
    </location>
</feature>
<protein>
    <submittedName>
        <fullName evidence="8">Polyol permease family</fullName>
    </submittedName>
</protein>
<name>A0A1H4X1M5_9NOCA</name>
<dbReference type="Proteomes" id="UP000183561">
    <property type="component" value="Unassembled WGS sequence"/>
</dbReference>
<proteinExistence type="predicted"/>
<dbReference type="InterPro" id="IPR011701">
    <property type="entry name" value="MFS"/>
</dbReference>
<dbReference type="CDD" id="cd17337">
    <property type="entry name" value="MFS_CsbX"/>
    <property type="match status" value="1"/>
</dbReference>
<evidence type="ECO:0000256" key="3">
    <source>
        <dbReference type="ARBA" id="ARBA00022692"/>
    </source>
</evidence>
<feature type="transmembrane region" description="Helical" evidence="6">
    <location>
        <begin position="115"/>
        <end position="141"/>
    </location>
</feature>
<feature type="domain" description="Major facilitator superfamily (MFS) profile" evidence="7">
    <location>
        <begin position="22"/>
        <end position="416"/>
    </location>
</feature>